<protein>
    <submittedName>
        <fullName evidence="2">Uncharacterized protein</fullName>
    </submittedName>
</protein>
<sequence>MMATADSGLLDDDRFIADLRALLEKYEAVFSPQTLRFSLNTVKDECVDLSGRLFGPTSFSLLILTDLSDTSETATPHMSSFLEDCIQVAEGRGGVGLLYRLIYVSSTRDDGVVPIGSLDGSDGLLVPMAADGEYSADYADNVCRLAAHIFLSYGRRTMRVQTITADLLNGRFQDALAGMESQAGIRFVADAAAGGSSYEDADEAMDEAMGGIPGGIPDDLPPIPVAGLDSLGMMDDEDDEMIPRRIRQAAQKGEQDRGQEGDGPEIAEEGAEGSDSRVEQDEEQSDSTPAYPLNESARRLPYRETSLFYLDTLDKVRSHLDVLFGIQPPEDDLIVPGPAEAYGELASNLEELVYEMDHNWDDGSYVFDQLASIIGFRMAGNILADQENGEEALRQALDVCDQMVKEEGVMILPSFLTEVAQRLVPATARYRSDDNARIMGSAFADVAGLILHWIPNPQDAMDWALLLLDGEIDAFQRTVSRRSSDAGSGDSGQRDHKGGERP</sequence>
<proteinExistence type="predicted"/>
<organism evidence="2 3">
    <name type="scientific">Parascardovia denticolens DSM 10105 = JCM 12538</name>
    <dbReference type="NCBI Taxonomy" id="864564"/>
    <lineage>
        <taxon>Bacteria</taxon>
        <taxon>Bacillati</taxon>
        <taxon>Actinomycetota</taxon>
        <taxon>Actinomycetes</taxon>
        <taxon>Bifidobacteriales</taxon>
        <taxon>Bifidobacteriaceae</taxon>
        <taxon>Parascardovia</taxon>
    </lineage>
</organism>
<keyword evidence="3" id="KW-1185">Reference proteome</keyword>
<name>E6K2U7_PARDN</name>
<feature type="compositionally biased region" description="Acidic residues" evidence="1">
    <location>
        <begin position="262"/>
        <end position="272"/>
    </location>
</feature>
<dbReference type="Proteomes" id="UP000004946">
    <property type="component" value="Chromosome"/>
</dbReference>
<feature type="compositionally biased region" description="Basic and acidic residues" evidence="1">
    <location>
        <begin position="492"/>
        <end position="502"/>
    </location>
</feature>
<comment type="caution">
    <text evidence="2">The sequence shown here is derived from an EMBL/GenBank/DDBJ whole genome shotgun (WGS) entry which is preliminary data.</text>
</comment>
<dbReference type="PATRIC" id="fig|864564.6.peg.367"/>
<evidence type="ECO:0000256" key="1">
    <source>
        <dbReference type="SAM" id="MobiDB-lite"/>
    </source>
</evidence>
<reference evidence="2 3" key="1">
    <citation type="submission" date="2010-12" db="EMBL/GenBank/DDBJ databases">
        <authorList>
            <person name="Muzny D."/>
            <person name="Qin X."/>
            <person name="Buhay C."/>
            <person name="Dugan-Rocha S."/>
            <person name="Ding Y."/>
            <person name="Chen G."/>
            <person name="Hawes A."/>
            <person name="Holder M."/>
            <person name="Jhangiani S."/>
            <person name="Johnson A."/>
            <person name="Khan Z."/>
            <person name="Li Z."/>
            <person name="Liu W."/>
            <person name="Liu X."/>
            <person name="Perez L."/>
            <person name="Shen H."/>
            <person name="Wang Q."/>
            <person name="Watt J."/>
            <person name="Xi L."/>
            <person name="Xin Y."/>
            <person name="Zhou J."/>
            <person name="Deng J."/>
            <person name="Jiang H."/>
            <person name="Liu Y."/>
            <person name="Qu J."/>
            <person name="Song X.-Z."/>
            <person name="Zhang L."/>
            <person name="Villasana D."/>
            <person name="Johnson A."/>
            <person name="Liu J."/>
            <person name="Liyanage D."/>
            <person name="Lorensuhewa L."/>
            <person name="Robinson T."/>
            <person name="Song A."/>
            <person name="Song B.-B."/>
            <person name="Dinh H."/>
            <person name="Thornton R."/>
            <person name="Coyle M."/>
            <person name="Francisco L."/>
            <person name="Jackson L."/>
            <person name="Javaid M."/>
            <person name="Korchina V."/>
            <person name="Kovar C."/>
            <person name="Mata R."/>
            <person name="Mathew T."/>
            <person name="Ngo R."/>
            <person name="Nguyen L."/>
            <person name="Nguyen N."/>
            <person name="Okwuonu G."/>
            <person name="Ongeri F."/>
            <person name="Pham C."/>
            <person name="Simmons D."/>
            <person name="Wilczek-Boney K."/>
            <person name="Hale W."/>
            <person name="Jakkamsetti A."/>
            <person name="Pham P."/>
            <person name="Ruth R."/>
            <person name="San Lucas F."/>
            <person name="Warren J."/>
            <person name="Zhang J."/>
            <person name="Zhao Z."/>
            <person name="Zhou C."/>
            <person name="Zhu D."/>
            <person name="Lee S."/>
            <person name="Bess C."/>
            <person name="Blankenburg K."/>
            <person name="Forbes L."/>
            <person name="Fu Q."/>
            <person name="Gubbala S."/>
            <person name="Hirani K."/>
            <person name="Jayaseelan J.C."/>
            <person name="Lara F."/>
            <person name="Munidasa M."/>
            <person name="Palculict T."/>
            <person name="Patil S."/>
            <person name="Pu L.-L."/>
            <person name="Saada N."/>
            <person name="Tang L."/>
            <person name="Weissenberger G."/>
            <person name="Zhu Y."/>
            <person name="Hemphill L."/>
            <person name="Shang Y."/>
            <person name="Youmans B."/>
            <person name="Ayvaz T."/>
            <person name="Ross M."/>
            <person name="Santibanez J."/>
            <person name="Aqrawi P."/>
            <person name="Gross S."/>
            <person name="Joshi V."/>
            <person name="Fowler G."/>
            <person name="Nazareth L."/>
            <person name="Reid J."/>
            <person name="Worley K."/>
            <person name="Petrosino J."/>
            <person name="Highlander S."/>
            <person name="Gibbs R."/>
        </authorList>
    </citation>
    <scope>NUCLEOTIDE SEQUENCE [LARGE SCALE GENOMIC DNA]</scope>
    <source>
        <strain evidence="2 3">DSM 10105</strain>
    </source>
</reference>
<evidence type="ECO:0000313" key="2">
    <source>
        <dbReference type="EMBL" id="EFT82651.1"/>
    </source>
</evidence>
<feature type="region of interest" description="Disordered" evidence="1">
    <location>
        <begin position="248"/>
        <end position="296"/>
    </location>
</feature>
<feature type="region of interest" description="Disordered" evidence="1">
    <location>
        <begin position="479"/>
        <end position="502"/>
    </location>
</feature>
<gene>
    <name evidence="2" type="ORF">HMPREF0620_1336</name>
</gene>
<evidence type="ECO:0000313" key="3">
    <source>
        <dbReference type="Proteomes" id="UP000004946"/>
    </source>
</evidence>
<feature type="region of interest" description="Disordered" evidence="1">
    <location>
        <begin position="215"/>
        <end position="235"/>
    </location>
</feature>
<accession>E6K2U7</accession>
<dbReference type="HOGENOM" id="CLU_521616_0_0_11"/>
<dbReference type="KEGG" id="pdo:PSDT_0336"/>
<dbReference type="RefSeq" id="WP_006289699.1">
    <property type="nucleotide sequence ID" value="NZ_AP012333.1"/>
</dbReference>
<dbReference type="AlphaFoldDB" id="E6K2U7"/>
<dbReference type="EMBL" id="AEON01000002">
    <property type="protein sequence ID" value="EFT82651.1"/>
    <property type="molecule type" value="Genomic_DNA"/>
</dbReference>